<name>A0A0E9PQP0_ANGAN</name>
<reference evidence="2" key="1">
    <citation type="submission" date="2014-11" db="EMBL/GenBank/DDBJ databases">
        <authorList>
            <person name="Amaro Gonzalez C."/>
        </authorList>
    </citation>
    <scope>NUCLEOTIDE SEQUENCE</scope>
</reference>
<organism evidence="2">
    <name type="scientific">Anguilla anguilla</name>
    <name type="common">European freshwater eel</name>
    <name type="synonym">Muraena anguilla</name>
    <dbReference type="NCBI Taxonomy" id="7936"/>
    <lineage>
        <taxon>Eukaryota</taxon>
        <taxon>Metazoa</taxon>
        <taxon>Chordata</taxon>
        <taxon>Craniata</taxon>
        <taxon>Vertebrata</taxon>
        <taxon>Euteleostomi</taxon>
        <taxon>Actinopterygii</taxon>
        <taxon>Neopterygii</taxon>
        <taxon>Teleostei</taxon>
        <taxon>Anguilliformes</taxon>
        <taxon>Anguillidae</taxon>
        <taxon>Anguilla</taxon>
    </lineage>
</organism>
<keyword evidence="1" id="KW-0812">Transmembrane</keyword>
<dbReference type="AlphaFoldDB" id="A0A0E9PQP0"/>
<protein>
    <submittedName>
        <fullName evidence="2">Uncharacterized protein</fullName>
    </submittedName>
</protein>
<proteinExistence type="predicted"/>
<evidence type="ECO:0000256" key="1">
    <source>
        <dbReference type="SAM" id="Phobius"/>
    </source>
</evidence>
<accession>A0A0E9PQP0</accession>
<keyword evidence="1" id="KW-1133">Transmembrane helix</keyword>
<feature type="transmembrane region" description="Helical" evidence="1">
    <location>
        <begin position="21"/>
        <end position="43"/>
    </location>
</feature>
<evidence type="ECO:0000313" key="2">
    <source>
        <dbReference type="EMBL" id="JAH06941.1"/>
    </source>
</evidence>
<dbReference type="EMBL" id="GBXM01101636">
    <property type="protein sequence ID" value="JAH06941.1"/>
    <property type="molecule type" value="Transcribed_RNA"/>
</dbReference>
<keyword evidence="1" id="KW-0472">Membrane</keyword>
<sequence>MFICCGFCSFEYGLFLSGPRVFRFLFFGFCSFLSVVFFHVYILDDVVRLFKF</sequence>
<reference evidence="2" key="2">
    <citation type="journal article" date="2015" name="Fish Shellfish Immunol.">
        <title>Early steps in the European eel (Anguilla anguilla)-Vibrio vulnificus interaction in the gills: Role of the RtxA13 toxin.</title>
        <authorList>
            <person name="Callol A."/>
            <person name="Pajuelo D."/>
            <person name="Ebbesson L."/>
            <person name="Teles M."/>
            <person name="MacKenzie S."/>
            <person name="Amaro C."/>
        </authorList>
    </citation>
    <scope>NUCLEOTIDE SEQUENCE</scope>
</reference>